<name>A0ABR3FQG3_9AGAR</name>
<feature type="compositionally biased region" description="Pro residues" evidence="1">
    <location>
        <begin position="288"/>
        <end position="311"/>
    </location>
</feature>
<feature type="compositionally biased region" description="Polar residues" evidence="1">
    <location>
        <begin position="261"/>
        <end position="284"/>
    </location>
</feature>
<feature type="compositionally biased region" description="Pro residues" evidence="1">
    <location>
        <begin position="371"/>
        <end position="380"/>
    </location>
</feature>
<feature type="region of interest" description="Disordered" evidence="1">
    <location>
        <begin position="261"/>
        <end position="348"/>
    </location>
</feature>
<feature type="compositionally biased region" description="Polar residues" evidence="1">
    <location>
        <begin position="71"/>
        <end position="80"/>
    </location>
</feature>
<feature type="compositionally biased region" description="Low complexity" evidence="1">
    <location>
        <begin position="45"/>
        <end position="65"/>
    </location>
</feature>
<feature type="compositionally biased region" description="Low complexity" evidence="1">
    <location>
        <begin position="93"/>
        <end position="114"/>
    </location>
</feature>
<reference evidence="2 3" key="1">
    <citation type="submission" date="2024-02" db="EMBL/GenBank/DDBJ databases">
        <title>A draft genome for the cacao thread blight pathogen Marasmius crinis-equi.</title>
        <authorList>
            <person name="Cohen S.P."/>
            <person name="Baruah I.K."/>
            <person name="Amoako-Attah I."/>
            <person name="Bukari Y."/>
            <person name="Meinhardt L.W."/>
            <person name="Bailey B.A."/>
        </authorList>
    </citation>
    <scope>NUCLEOTIDE SEQUENCE [LARGE SCALE GENOMIC DNA]</scope>
    <source>
        <strain evidence="2 3">GH-76</strain>
    </source>
</reference>
<feature type="region of interest" description="Disordered" evidence="1">
    <location>
        <begin position="43"/>
        <end position="114"/>
    </location>
</feature>
<evidence type="ECO:0000313" key="3">
    <source>
        <dbReference type="Proteomes" id="UP001465976"/>
    </source>
</evidence>
<feature type="region of interest" description="Disordered" evidence="1">
    <location>
        <begin position="369"/>
        <end position="388"/>
    </location>
</feature>
<dbReference type="EMBL" id="JBAHYK010000143">
    <property type="protein sequence ID" value="KAL0577676.1"/>
    <property type="molecule type" value="Genomic_DNA"/>
</dbReference>
<gene>
    <name evidence="2" type="ORF">V5O48_004324</name>
</gene>
<organism evidence="2 3">
    <name type="scientific">Marasmius crinis-equi</name>
    <dbReference type="NCBI Taxonomy" id="585013"/>
    <lineage>
        <taxon>Eukaryota</taxon>
        <taxon>Fungi</taxon>
        <taxon>Dikarya</taxon>
        <taxon>Basidiomycota</taxon>
        <taxon>Agaricomycotina</taxon>
        <taxon>Agaricomycetes</taxon>
        <taxon>Agaricomycetidae</taxon>
        <taxon>Agaricales</taxon>
        <taxon>Marasmiineae</taxon>
        <taxon>Marasmiaceae</taxon>
        <taxon>Marasmius</taxon>
    </lineage>
</organism>
<evidence type="ECO:0000313" key="2">
    <source>
        <dbReference type="EMBL" id="KAL0577676.1"/>
    </source>
</evidence>
<keyword evidence="3" id="KW-1185">Reference proteome</keyword>
<protein>
    <submittedName>
        <fullName evidence="2">Uncharacterized protein</fullName>
    </submittedName>
</protein>
<accession>A0ABR3FQG3</accession>
<dbReference type="Proteomes" id="UP001465976">
    <property type="component" value="Unassembled WGS sequence"/>
</dbReference>
<proteinExistence type="predicted"/>
<sequence>MSIRSVQTKFRASAVHPVLATIDTNSPPTYPHKSQEFDRFYEKLSQPSYSTTTSSPVPSHPVHSGPHNRRNVASASTLSPYASPYKPRSTGRSSQFQAQNQYSQQSQRAGARAGRGVPAVAPTVGQAFDADFLVVKYPQATSPMALGGMSHGAGGSLMDPLLSGVPTYSHTSRFDPFGDFSAPEKASILSIPSSNSYTTFSPPTPPPASTTAFAQSFGTGTGHGPAYTHFYYYDKATNSPTLAYGSQSNKRINYNQSRNQSNFKAKPINTNNHNQFRRSNTSFAPSPSRSPSPPSPSYPRTPSRSPSPPSPNTNKAAFGPSPVAFPMASTLNSATPSEDPFADPVPVPVRTRKRSNTISEVPKAVQVQPIAPSPSPPLPEPKPKVSAKKSDNLASKLVAAMLLNRVDASGRSRCGGSASKRIGGSYVKSGLSRVAWVEC</sequence>
<comment type="caution">
    <text evidence="2">The sequence shown here is derived from an EMBL/GenBank/DDBJ whole genome shotgun (WGS) entry which is preliminary data.</text>
</comment>
<evidence type="ECO:0000256" key="1">
    <source>
        <dbReference type="SAM" id="MobiDB-lite"/>
    </source>
</evidence>